<keyword evidence="2" id="KW-1185">Reference proteome</keyword>
<dbReference type="RefSeq" id="WP_190714006.1">
    <property type="nucleotide sequence ID" value="NZ_JACJST010000007.1"/>
</dbReference>
<dbReference type="SUPFAM" id="SSF143847">
    <property type="entry name" value="XisI-like"/>
    <property type="match status" value="1"/>
</dbReference>
<dbReference type="Proteomes" id="UP000640531">
    <property type="component" value="Unassembled WGS sequence"/>
</dbReference>
<dbReference type="InterPro" id="IPR014968">
    <property type="entry name" value="XisI"/>
</dbReference>
<accession>A0ABR8FDN7</accession>
<sequence length="111" mass="13061">MDRLTFYRQCVQELLTEYSQSKPINGDIEVQTIFDREQDHYQIVDLGWDKHRRIYNCVIHLDIKDGKIWIQRNQTDKQIANELVAMGVLKEDIILGLQPAYAREYTGYGVA</sequence>
<name>A0ABR8FDN7_9NOST</name>
<dbReference type="CDD" id="cd16382">
    <property type="entry name" value="XisI-like"/>
    <property type="match status" value="1"/>
</dbReference>
<dbReference type="EMBL" id="JACJST010000007">
    <property type="protein sequence ID" value="MBD2568246.1"/>
    <property type="molecule type" value="Genomic_DNA"/>
</dbReference>
<dbReference type="Gene3D" id="3.30.310.110">
    <property type="entry name" value="XisI-like"/>
    <property type="match status" value="1"/>
</dbReference>
<evidence type="ECO:0000313" key="1">
    <source>
        <dbReference type="EMBL" id="MBD2568246.1"/>
    </source>
</evidence>
<gene>
    <name evidence="1" type="ORF">H6G59_10105</name>
</gene>
<proteinExistence type="predicted"/>
<reference evidence="1 2" key="1">
    <citation type="journal article" date="2020" name="ISME J.">
        <title>Comparative genomics reveals insights into cyanobacterial evolution and habitat adaptation.</title>
        <authorList>
            <person name="Chen M.Y."/>
            <person name="Teng W.K."/>
            <person name="Zhao L."/>
            <person name="Hu C.X."/>
            <person name="Zhou Y.K."/>
            <person name="Han B.P."/>
            <person name="Song L.R."/>
            <person name="Shu W.S."/>
        </authorList>
    </citation>
    <scope>NUCLEOTIDE SEQUENCE [LARGE SCALE GENOMIC DNA]</scope>
    <source>
        <strain evidence="1 2">FACHB-196</strain>
    </source>
</reference>
<evidence type="ECO:0000313" key="2">
    <source>
        <dbReference type="Proteomes" id="UP000640531"/>
    </source>
</evidence>
<comment type="caution">
    <text evidence="1">The sequence shown here is derived from an EMBL/GenBank/DDBJ whole genome shotgun (WGS) entry which is preliminary data.</text>
</comment>
<protein>
    <submittedName>
        <fullName evidence="1">XisI protein</fullName>
    </submittedName>
</protein>
<dbReference type="InterPro" id="IPR035943">
    <property type="entry name" value="XisI-like_sf"/>
</dbReference>
<organism evidence="1 2">
    <name type="scientific">Anabaena lutea FACHB-196</name>
    <dbReference type="NCBI Taxonomy" id="2692881"/>
    <lineage>
        <taxon>Bacteria</taxon>
        <taxon>Bacillati</taxon>
        <taxon>Cyanobacteriota</taxon>
        <taxon>Cyanophyceae</taxon>
        <taxon>Nostocales</taxon>
        <taxon>Nostocaceae</taxon>
        <taxon>Anabaena</taxon>
    </lineage>
</organism>
<dbReference type="Pfam" id="PF08869">
    <property type="entry name" value="XisI"/>
    <property type="match status" value="1"/>
</dbReference>